<dbReference type="GO" id="GO:0000287">
    <property type="term" value="F:magnesium ion binding"/>
    <property type="evidence" value="ECO:0007669"/>
    <property type="project" value="UniProtKB-UniRule"/>
</dbReference>
<dbReference type="FunFam" id="3.30.1490.100:FF:000004">
    <property type="entry name" value="DNA polymerase IV"/>
    <property type="match status" value="1"/>
</dbReference>
<dbReference type="EMBL" id="RKHJ01000001">
    <property type="protein sequence ID" value="ROR66963.1"/>
    <property type="molecule type" value="Genomic_DNA"/>
</dbReference>
<dbReference type="InterPro" id="IPR053848">
    <property type="entry name" value="IMS_HHH_1"/>
</dbReference>
<dbReference type="SUPFAM" id="SSF56672">
    <property type="entry name" value="DNA/RNA polymerases"/>
    <property type="match status" value="1"/>
</dbReference>
<dbReference type="GO" id="GO:0009432">
    <property type="term" value="P:SOS response"/>
    <property type="evidence" value="ECO:0007669"/>
    <property type="project" value="TreeGrafter"/>
</dbReference>
<dbReference type="Pfam" id="PF21999">
    <property type="entry name" value="IMS_HHH_1"/>
    <property type="match status" value="1"/>
</dbReference>
<accession>A0A3N2AVB6</accession>
<name>A0A3N2AVB6_9MICO</name>
<dbReference type="GO" id="GO:0006261">
    <property type="term" value="P:DNA-templated DNA replication"/>
    <property type="evidence" value="ECO:0007669"/>
    <property type="project" value="UniProtKB-UniRule"/>
</dbReference>
<dbReference type="Pfam" id="PF00817">
    <property type="entry name" value="IMS"/>
    <property type="match status" value="1"/>
</dbReference>
<sequence length="419" mass="45104">MSKQDGSDRLVSGPDVDDTTATILHVDLDAFFASASLLSRPDLVGLPVVIGHDSTRSVVTAATYEARRYGVHSAMPMGRALRLCPSAVILEPDFSLYQRLSKQVMAILDDVSPDVERLGIDEAFVGIAGLRRLSGGANRIGPALRARIRAETGLVASVGAAGTKYVAKLASSRAKPDGMLVVPDDAVVGFLHPQPVSALWGVGPKQQERLERYGLNTVGDVARTPPERLAAWFGPATGAHLAALAWGRDSRTVQERAEQERGHEQSFGHNHTFHHDITDRAEQQGEILRLATGVGRRLRDAGVQARTVTLTVRFHDFRTITRSRTLPEPTDVTRVLVETAWSLLEALGPIPPVRLLGVRASGVQDAADLGLLWDDTATWGSAERAMDAVHDRFGAAAVAPASMLRRERKRADLGPSGGD</sequence>
<dbReference type="Gene3D" id="1.10.150.20">
    <property type="entry name" value="5' to 3' exonuclease, C-terminal subdomain"/>
    <property type="match status" value="1"/>
</dbReference>
<evidence type="ECO:0000256" key="15">
    <source>
        <dbReference type="ARBA" id="ARBA00049244"/>
    </source>
</evidence>
<evidence type="ECO:0000256" key="8">
    <source>
        <dbReference type="ARBA" id="ARBA00022723"/>
    </source>
</evidence>
<feature type="binding site" evidence="16">
    <location>
        <position position="27"/>
    </location>
    <ligand>
        <name>Mg(2+)</name>
        <dbReference type="ChEBI" id="CHEBI:18420"/>
    </ligand>
</feature>
<feature type="active site" evidence="16">
    <location>
        <position position="122"/>
    </location>
</feature>
<dbReference type="HAMAP" id="MF_01113">
    <property type="entry name" value="DNApol_IV"/>
    <property type="match status" value="1"/>
</dbReference>
<keyword evidence="12 16" id="KW-0238">DNA-binding</keyword>
<keyword evidence="8 16" id="KW-0479">Metal-binding</keyword>
<dbReference type="OrthoDB" id="9808813at2"/>
<evidence type="ECO:0000256" key="11">
    <source>
        <dbReference type="ARBA" id="ARBA00022932"/>
    </source>
</evidence>
<dbReference type="GO" id="GO:0006281">
    <property type="term" value="P:DNA repair"/>
    <property type="evidence" value="ECO:0007669"/>
    <property type="project" value="UniProtKB-UniRule"/>
</dbReference>
<dbReference type="NCBIfam" id="NF002677">
    <property type="entry name" value="PRK02406.1"/>
    <property type="match status" value="1"/>
</dbReference>
<dbReference type="PROSITE" id="PS50173">
    <property type="entry name" value="UMUC"/>
    <property type="match status" value="1"/>
</dbReference>
<evidence type="ECO:0000259" key="17">
    <source>
        <dbReference type="PROSITE" id="PS50173"/>
    </source>
</evidence>
<keyword evidence="4 16" id="KW-0963">Cytoplasm</keyword>
<comment type="catalytic activity">
    <reaction evidence="15 16">
        <text>DNA(n) + a 2'-deoxyribonucleoside 5'-triphosphate = DNA(n+1) + diphosphate</text>
        <dbReference type="Rhea" id="RHEA:22508"/>
        <dbReference type="Rhea" id="RHEA-COMP:17339"/>
        <dbReference type="Rhea" id="RHEA-COMP:17340"/>
        <dbReference type="ChEBI" id="CHEBI:33019"/>
        <dbReference type="ChEBI" id="CHEBI:61560"/>
        <dbReference type="ChEBI" id="CHEBI:173112"/>
        <dbReference type="EC" id="2.7.7.7"/>
    </reaction>
</comment>
<feature type="binding site" evidence="16">
    <location>
        <position position="121"/>
    </location>
    <ligand>
        <name>Mg(2+)</name>
        <dbReference type="ChEBI" id="CHEBI:18420"/>
    </ligand>
</feature>
<dbReference type="GO" id="GO:0005829">
    <property type="term" value="C:cytosol"/>
    <property type="evidence" value="ECO:0007669"/>
    <property type="project" value="TreeGrafter"/>
</dbReference>
<dbReference type="PANTHER" id="PTHR11076">
    <property type="entry name" value="DNA REPAIR POLYMERASE UMUC / TRANSFERASE FAMILY MEMBER"/>
    <property type="match status" value="1"/>
</dbReference>
<evidence type="ECO:0000256" key="2">
    <source>
        <dbReference type="ARBA" id="ARBA00010945"/>
    </source>
</evidence>
<dbReference type="Gene3D" id="3.40.1170.60">
    <property type="match status" value="1"/>
</dbReference>
<dbReference type="RefSeq" id="WP_123697885.1">
    <property type="nucleotide sequence ID" value="NZ_RKHJ01000001.1"/>
</dbReference>
<evidence type="ECO:0000256" key="16">
    <source>
        <dbReference type="HAMAP-Rule" id="MF_01113"/>
    </source>
</evidence>
<dbReference type="InterPro" id="IPR050116">
    <property type="entry name" value="DNA_polymerase-Y"/>
</dbReference>
<evidence type="ECO:0000256" key="13">
    <source>
        <dbReference type="ARBA" id="ARBA00023204"/>
    </source>
</evidence>
<dbReference type="GO" id="GO:0042276">
    <property type="term" value="P:error-prone translesion synthesis"/>
    <property type="evidence" value="ECO:0007669"/>
    <property type="project" value="TreeGrafter"/>
</dbReference>
<dbReference type="InterPro" id="IPR022880">
    <property type="entry name" value="DNApol_IV"/>
</dbReference>
<evidence type="ECO:0000256" key="14">
    <source>
        <dbReference type="ARBA" id="ARBA00025589"/>
    </source>
</evidence>
<keyword evidence="11 16" id="KW-0239">DNA-directed DNA polymerase</keyword>
<evidence type="ECO:0000256" key="9">
    <source>
        <dbReference type="ARBA" id="ARBA00022763"/>
    </source>
</evidence>
<dbReference type="Gene3D" id="3.30.1490.100">
    <property type="entry name" value="DNA polymerase, Y-family, little finger domain"/>
    <property type="match status" value="1"/>
</dbReference>
<evidence type="ECO:0000256" key="6">
    <source>
        <dbReference type="ARBA" id="ARBA00022695"/>
    </source>
</evidence>
<comment type="subcellular location">
    <subcellularLocation>
        <location evidence="1 16">Cytoplasm</location>
    </subcellularLocation>
</comment>
<evidence type="ECO:0000256" key="1">
    <source>
        <dbReference type="ARBA" id="ARBA00004496"/>
    </source>
</evidence>
<comment type="function">
    <text evidence="14 16">Poorly processive, error-prone DNA polymerase involved in untargeted mutagenesis. Copies undamaged DNA at stalled replication forks, which arise in vivo from mismatched or misaligned primer ends. These misaligned primers can be extended by PolIV. Exhibits no 3'-5' exonuclease (proofreading) activity. May be involved in translesional synthesis, in conjunction with the beta clamp from PolIII.</text>
</comment>
<dbReference type="AlphaFoldDB" id="A0A3N2AVB6"/>
<proteinExistence type="inferred from homology"/>
<keyword evidence="9 16" id="KW-0227">DNA damage</keyword>
<evidence type="ECO:0000256" key="10">
    <source>
        <dbReference type="ARBA" id="ARBA00022842"/>
    </source>
</evidence>
<keyword evidence="6 16" id="KW-0548">Nucleotidyltransferase</keyword>
<keyword evidence="19" id="KW-1185">Reference proteome</keyword>
<dbReference type="CDD" id="cd03586">
    <property type="entry name" value="PolY_Pol_IV_kappa"/>
    <property type="match status" value="1"/>
</dbReference>
<reference evidence="18 19" key="1">
    <citation type="submission" date="2018-11" db="EMBL/GenBank/DDBJ databases">
        <title>Sequencing the genomes of 1000 actinobacteria strains.</title>
        <authorList>
            <person name="Klenk H.-P."/>
        </authorList>
    </citation>
    <scope>NUCLEOTIDE SEQUENCE [LARGE SCALE GENOMIC DNA]</scope>
    <source>
        <strain evidence="18 19">DSM 9580</strain>
    </source>
</reference>
<dbReference type="InterPro" id="IPR017961">
    <property type="entry name" value="DNA_pol_Y-fam_little_finger"/>
</dbReference>
<evidence type="ECO:0000313" key="19">
    <source>
        <dbReference type="Proteomes" id="UP000275456"/>
    </source>
</evidence>
<dbReference type="InterPro" id="IPR036775">
    <property type="entry name" value="DNA_pol_Y-fam_lit_finger_sf"/>
</dbReference>
<dbReference type="InterPro" id="IPR043128">
    <property type="entry name" value="Rev_trsase/Diguanyl_cyclase"/>
</dbReference>
<evidence type="ECO:0000313" key="18">
    <source>
        <dbReference type="EMBL" id="ROR66963.1"/>
    </source>
</evidence>
<evidence type="ECO:0000256" key="3">
    <source>
        <dbReference type="ARBA" id="ARBA00022457"/>
    </source>
</evidence>
<dbReference type="NCBIfam" id="NF003015">
    <property type="entry name" value="PRK03858.1"/>
    <property type="match status" value="1"/>
</dbReference>
<comment type="subunit">
    <text evidence="16">Monomer.</text>
</comment>
<evidence type="ECO:0000256" key="5">
    <source>
        <dbReference type="ARBA" id="ARBA00022679"/>
    </source>
</evidence>
<keyword evidence="5 16" id="KW-0808">Transferase</keyword>
<dbReference type="PANTHER" id="PTHR11076:SF33">
    <property type="entry name" value="DNA POLYMERASE KAPPA"/>
    <property type="match status" value="1"/>
</dbReference>
<feature type="site" description="Substrate discrimination" evidence="16">
    <location>
        <position position="32"/>
    </location>
</feature>
<dbReference type="GO" id="GO:0003684">
    <property type="term" value="F:damaged DNA binding"/>
    <property type="evidence" value="ECO:0007669"/>
    <property type="project" value="InterPro"/>
</dbReference>
<evidence type="ECO:0000256" key="7">
    <source>
        <dbReference type="ARBA" id="ARBA00022705"/>
    </source>
</evidence>
<dbReference type="InterPro" id="IPR001126">
    <property type="entry name" value="UmuC"/>
</dbReference>
<evidence type="ECO:0000256" key="4">
    <source>
        <dbReference type="ARBA" id="ARBA00022490"/>
    </source>
</evidence>
<dbReference type="Pfam" id="PF11799">
    <property type="entry name" value="IMS_C"/>
    <property type="match status" value="1"/>
</dbReference>
<dbReference type="Proteomes" id="UP000275456">
    <property type="component" value="Unassembled WGS sequence"/>
</dbReference>
<evidence type="ECO:0000256" key="12">
    <source>
        <dbReference type="ARBA" id="ARBA00023125"/>
    </source>
</evidence>
<dbReference type="SUPFAM" id="SSF100879">
    <property type="entry name" value="Lesion bypass DNA polymerase (Y-family), little finger domain"/>
    <property type="match status" value="1"/>
</dbReference>
<keyword evidence="3 16" id="KW-0515">Mutator protein</keyword>
<dbReference type="EC" id="2.7.7.7" evidence="16"/>
<comment type="caution">
    <text evidence="18">The sequence shown here is derived from an EMBL/GenBank/DDBJ whole genome shotgun (WGS) entry which is preliminary data.</text>
</comment>
<gene>
    <name evidence="16" type="primary">dinB</name>
    <name evidence="18" type="ORF">EDD26_2360</name>
</gene>
<organism evidence="18 19">
    <name type="scientific">Agrococcus jenensis</name>
    <dbReference type="NCBI Taxonomy" id="46353"/>
    <lineage>
        <taxon>Bacteria</taxon>
        <taxon>Bacillati</taxon>
        <taxon>Actinomycetota</taxon>
        <taxon>Actinomycetes</taxon>
        <taxon>Micrococcales</taxon>
        <taxon>Microbacteriaceae</taxon>
        <taxon>Agrococcus</taxon>
    </lineage>
</organism>
<keyword evidence="10 16" id="KW-0460">Magnesium</keyword>
<comment type="cofactor">
    <cofactor evidence="16">
        <name>Mg(2+)</name>
        <dbReference type="ChEBI" id="CHEBI:18420"/>
    </cofactor>
    <text evidence="16">Binds 2 magnesium ions per subunit.</text>
</comment>
<keyword evidence="13 16" id="KW-0234">DNA repair</keyword>
<comment type="similarity">
    <text evidence="2 16">Belongs to the DNA polymerase type-Y family.</text>
</comment>
<dbReference type="GO" id="GO:0003887">
    <property type="term" value="F:DNA-directed DNA polymerase activity"/>
    <property type="evidence" value="ECO:0007669"/>
    <property type="project" value="UniProtKB-UniRule"/>
</dbReference>
<dbReference type="Gene3D" id="3.30.70.270">
    <property type="match status" value="1"/>
</dbReference>
<keyword evidence="7 16" id="KW-0235">DNA replication</keyword>
<feature type="domain" description="UmuC" evidence="17">
    <location>
        <begin position="23"/>
        <end position="203"/>
    </location>
</feature>
<dbReference type="InterPro" id="IPR043502">
    <property type="entry name" value="DNA/RNA_pol_sf"/>
</dbReference>
<protein>
    <recommendedName>
        <fullName evidence="16">DNA polymerase IV</fullName>
        <shortName evidence="16">Pol IV</shortName>
        <ecNumber evidence="16">2.7.7.7</ecNumber>
    </recommendedName>
</protein>